<protein>
    <recommendedName>
        <fullName evidence="2">Alpha-2-macroglobulin domain-containing protein</fullName>
    </recommendedName>
</protein>
<feature type="domain" description="Alpha-2-macroglobulin" evidence="2">
    <location>
        <begin position="127"/>
        <end position="217"/>
    </location>
</feature>
<evidence type="ECO:0000313" key="3">
    <source>
        <dbReference type="EMBL" id="QSQ20481.1"/>
    </source>
</evidence>
<gene>
    <name evidence="3" type="ORF">JY651_35320</name>
</gene>
<dbReference type="EMBL" id="CP071090">
    <property type="protein sequence ID" value="QSQ20481.1"/>
    <property type="molecule type" value="Genomic_DNA"/>
</dbReference>
<name>A0ABX7NPX2_9BACT</name>
<proteinExistence type="predicted"/>
<dbReference type="SMART" id="SM01360">
    <property type="entry name" value="A2M"/>
    <property type="match status" value="1"/>
</dbReference>
<keyword evidence="4" id="KW-1185">Reference proteome</keyword>
<evidence type="ECO:0000259" key="2">
    <source>
        <dbReference type="SMART" id="SM01360"/>
    </source>
</evidence>
<evidence type="ECO:0000313" key="4">
    <source>
        <dbReference type="Proteomes" id="UP000662747"/>
    </source>
</evidence>
<dbReference type="Gene3D" id="2.20.130.20">
    <property type="match status" value="1"/>
</dbReference>
<feature type="compositionally biased region" description="Basic and acidic residues" evidence="1">
    <location>
        <begin position="103"/>
        <end position="113"/>
    </location>
</feature>
<sequence length="810" mass="82827">MKRTVMLGMLGLVLGAVLALLFVGGSSLSREAAPTADLMVRAKQDAYGAEGGAPAMEEVAAAPAPSSPPMPIVMKEADALGAPGGGGVLGGMMSGKKGSAARGDMEDEKKPEPESDSAPSRAWFPETFLFEPLVVTDASGAATVPVRVPDRLTNWRVLALAHSRSGAQSGAVTSFSGTLPTYVDPVLPPFLRAGDSVRLPVQVVNTTNAAVDAPLKVEVQGATVDGGNRSVRVPARGSVVEYVTVRVAGPGAVALRATLGTADAVVRDFDVWPTGRPVLLQRGGTLAAPRNLKLEGPVDAQAGSERVRLLVYPGALGVLRSELASAGAREGAADVAYTLMLVGRSPELLAALGETQSSEALKALTSGAAKRQAMPPQPEAGTVDVEAARKVLAQATQRALREGRAPDVATAALLAEGALAHPNNVVLSRLGERLAAKVAASQLPDGTCQGGEGWTVQRLLVATADCTRAVNAAVGTPEGKRRAALFTAKATGALERNRAHVKDGYTAAALLASGAVTGSLKDDLRTQVRDAVKKRDDGTAYLPVESGVVDGGGETPSEAEATALAVLALEGDAKAPLADLGASLLSTYAPALGWGGGRANRLALRAVVSLFREPLPAQVHVVLERDGKTVTEGTYDAKALREVLALEAAAPGSGGAHAWTVRAEPAVPGLGFSLALAAAVPWKPESQGGLELVVKGPAEAKVGQPADVVLEASTPSGLALELRHGLPAGVQVDPASLDALVAEGRVSSWDSEDGAVTLKLPPRGAGEPFQARFRVIPTLAGTLQGGASSLKVVSRPDLISYVPPTIWAVR</sequence>
<dbReference type="PANTHER" id="PTHR40094:SF1">
    <property type="entry name" value="UBIQUITIN DOMAIN-CONTAINING PROTEIN"/>
    <property type="match status" value="1"/>
</dbReference>
<dbReference type="InterPro" id="IPR001599">
    <property type="entry name" value="Macroglobln_a2"/>
</dbReference>
<dbReference type="PANTHER" id="PTHR40094">
    <property type="entry name" value="ALPHA-2-MACROGLOBULIN HOMOLOG"/>
    <property type="match status" value="1"/>
</dbReference>
<accession>A0ABX7NPX2</accession>
<feature type="region of interest" description="Disordered" evidence="1">
    <location>
        <begin position="92"/>
        <end position="120"/>
    </location>
</feature>
<dbReference type="Pfam" id="PF00207">
    <property type="entry name" value="A2M"/>
    <property type="match status" value="1"/>
</dbReference>
<reference evidence="3 4" key="1">
    <citation type="submission" date="2021-02" db="EMBL/GenBank/DDBJ databases">
        <title>De Novo genome assembly of isolated myxobacteria.</title>
        <authorList>
            <person name="Stevens D.C."/>
        </authorList>
    </citation>
    <scope>NUCLEOTIDE SEQUENCE [LARGE SCALE GENOMIC DNA]</scope>
    <source>
        <strain evidence="4">SCPEA02</strain>
    </source>
</reference>
<dbReference type="Proteomes" id="UP000662747">
    <property type="component" value="Chromosome"/>
</dbReference>
<dbReference type="RefSeq" id="WP_206722061.1">
    <property type="nucleotide sequence ID" value="NZ_CP071090.1"/>
</dbReference>
<evidence type="ECO:0000256" key="1">
    <source>
        <dbReference type="SAM" id="MobiDB-lite"/>
    </source>
</evidence>
<organism evidence="3 4">
    <name type="scientific">Pyxidicoccus parkwayensis</name>
    <dbReference type="NCBI Taxonomy" id="2813578"/>
    <lineage>
        <taxon>Bacteria</taxon>
        <taxon>Pseudomonadati</taxon>
        <taxon>Myxococcota</taxon>
        <taxon>Myxococcia</taxon>
        <taxon>Myxococcales</taxon>
        <taxon>Cystobacterineae</taxon>
        <taxon>Myxococcaceae</taxon>
        <taxon>Pyxidicoccus</taxon>
    </lineage>
</organism>
<dbReference type="InterPro" id="IPR051802">
    <property type="entry name" value="YfhM-like"/>
</dbReference>